<protein>
    <recommendedName>
        <fullName evidence="5">UNC-45/Cro1/She4 central domain-containing protein</fullName>
    </recommendedName>
</protein>
<evidence type="ECO:0000256" key="1">
    <source>
        <dbReference type="ARBA" id="ARBA00004496"/>
    </source>
</evidence>
<name>A0A9W7FSB6_9STRA</name>
<dbReference type="OrthoDB" id="199930at2759"/>
<dbReference type="GO" id="GO:0005737">
    <property type="term" value="C:cytoplasm"/>
    <property type="evidence" value="ECO:0007669"/>
    <property type="project" value="UniProtKB-SubCell"/>
</dbReference>
<dbReference type="PANTHER" id="PTHR45994">
    <property type="entry name" value="FI21225P1"/>
    <property type="match status" value="1"/>
</dbReference>
<dbReference type="InterPro" id="IPR016024">
    <property type="entry name" value="ARM-type_fold"/>
</dbReference>
<sequence length="870" mass="94973">MASLTNPTQEALASAAKLFSKDPAGALDLYLQALGTAEPTDVHRILNNVTLCLTKTDRKDDALQVSQYTTSHLSLPFSFPSASSPPPSFLPSHPKPTVDSSRVQKTSYLFSSLSFPSPRGHTAIKYALTLGSDKICEELYKKYVVNSRENVVKDASWAHRVAASGTVQELTSLQSLLSSREIEITTPSLLKVLLPSPNFFKIAGTLEPKIYLPCILKKLKEDYQCGSTTFASSCLQLPDPTILESLCQPCSVTIKNKEKLSIKDRGEAIRGEVEEQKEVDDRIRVIINQVLKVLKGDLKEIPTVGAALKQLKQEWKDCATLIGWDGVDTSEEGGESKGVEIREIGEEVNFKLKAIVVVASFMVDVEYGVWLLSTAWPTSISDISAAIDTKNVTHAAAIIEQAVSCDRGREMFKPIFENGGAEKIMEKEPAKGAVILAKVGVSSGGGVEVVDNALESLDTEGKRGVEAVMLCSGGTKVKDYLCKGKRLLKLVDFGLKAEGVEKYGFAVIVCNLCVSVEELRKEAFRDKEFSEEQYDKLLEMSKQKDPNEEKEMDPEQNVLKRIRKVVQMNGVRSLVKNLDGGEMIATALCRMSIDQESRGSIIQQGGLTASIQLSGLEGKAGKTASHALAKLLVTTDPAMLRSEQLFGAIKPLIKLVDDHESSSLQCFEALLSLTNLAGGEGKGPVAQGTRAIAYAMFSDHELVRRAATECMSNLLPHSKAFEHFEIPEKMRIWITFARDFKEEFETARAAAGGLAMSLHEHPVKLSFITNDEGFSMLKELIESGNLELMHRSFVSLKCLLTDNDILPDSPEYADLKTRLEGEAEEKGIYDVLQAFVKSGEAIINGNNGKGGLGEGARPFIAIAEEIIGAK</sequence>
<keyword evidence="2" id="KW-0963">Cytoplasm</keyword>
<dbReference type="Gene3D" id="1.25.10.10">
    <property type="entry name" value="Leucine-rich Repeat Variant"/>
    <property type="match status" value="1"/>
</dbReference>
<evidence type="ECO:0000256" key="2">
    <source>
        <dbReference type="ARBA" id="ARBA00022490"/>
    </source>
</evidence>
<gene>
    <name evidence="3" type="ORF">TrLO_g13408</name>
</gene>
<dbReference type="InterPro" id="IPR011989">
    <property type="entry name" value="ARM-like"/>
</dbReference>
<dbReference type="EMBL" id="BRXW01000286">
    <property type="protein sequence ID" value="GMI17265.1"/>
    <property type="molecule type" value="Genomic_DNA"/>
</dbReference>
<dbReference type="Proteomes" id="UP001165122">
    <property type="component" value="Unassembled WGS sequence"/>
</dbReference>
<organism evidence="3 4">
    <name type="scientific">Triparma laevis f. longispina</name>
    <dbReference type="NCBI Taxonomy" id="1714387"/>
    <lineage>
        <taxon>Eukaryota</taxon>
        <taxon>Sar</taxon>
        <taxon>Stramenopiles</taxon>
        <taxon>Ochrophyta</taxon>
        <taxon>Bolidophyceae</taxon>
        <taxon>Parmales</taxon>
        <taxon>Triparmaceae</taxon>
        <taxon>Triparma</taxon>
    </lineage>
</organism>
<reference evidence="4" key="1">
    <citation type="journal article" date="2023" name="Commun. Biol.">
        <title>Genome analysis of Parmales, the sister group of diatoms, reveals the evolutionary specialization of diatoms from phago-mixotrophs to photoautotrophs.</title>
        <authorList>
            <person name="Ban H."/>
            <person name="Sato S."/>
            <person name="Yoshikawa S."/>
            <person name="Yamada K."/>
            <person name="Nakamura Y."/>
            <person name="Ichinomiya M."/>
            <person name="Sato N."/>
            <person name="Blanc-Mathieu R."/>
            <person name="Endo H."/>
            <person name="Kuwata A."/>
            <person name="Ogata H."/>
        </authorList>
    </citation>
    <scope>NUCLEOTIDE SEQUENCE [LARGE SCALE GENOMIC DNA]</scope>
    <source>
        <strain evidence="4">NIES 3700</strain>
    </source>
</reference>
<evidence type="ECO:0008006" key="5">
    <source>
        <dbReference type="Google" id="ProtNLM"/>
    </source>
</evidence>
<accession>A0A9W7FSB6</accession>
<dbReference type="AlphaFoldDB" id="A0A9W7FSB6"/>
<evidence type="ECO:0000313" key="3">
    <source>
        <dbReference type="EMBL" id="GMI17265.1"/>
    </source>
</evidence>
<dbReference type="PANTHER" id="PTHR45994:SF1">
    <property type="entry name" value="FI21225P1"/>
    <property type="match status" value="1"/>
</dbReference>
<dbReference type="GO" id="GO:0051879">
    <property type="term" value="F:Hsp90 protein binding"/>
    <property type="evidence" value="ECO:0007669"/>
    <property type="project" value="TreeGrafter"/>
</dbReference>
<proteinExistence type="predicted"/>
<evidence type="ECO:0000313" key="4">
    <source>
        <dbReference type="Proteomes" id="UP001165122"/>
    </source>
</evidence>
<keyword evidence="4" id="KW-1185">Reference proteome</keyword>
<comment type="caution">
    <text evidence="3">The sequence shown here is derived from an EMBL/GenBank/DDBJ whole genome shotgun (WGS) entry which is preliminary data.</text>
</comment>
<dbReference type="SUPFAM" id="SSF48371">
    <property type="entry name" value="ARM repeat"/>
    <property type="match status" value="1"/>
</dbReference>
<comment type="subcellular location">
    <subcellularLocation>
        <location evidence="1">Cytoplasm</location>
    </subcellularLocation>
</comment>